<dbReference type="GO" id="GO:0008483">
    <property type="term" value="F:transaminase activity"/>
    <property type="evidence" value="ECO:0007669"/>
    <property type="project" value="UniProtKB-KW"/>
</dbReference>
<sequence>MLPASSTTRHRRLLARRCSTSPQTGRAVVTLDRNENHYGPAPACLAALAALAPDLLHDYSRDFQSGSYSRLSRRLAERHGVEERRVLLGYGCEDILKNAVHHFVPPGGTLLVPSASWWYYRAIVDEVAGRIREFPLTESEHSYHYDANRLLAAREAGPVSLILVASPNNPTGNRIARDDLLRVLEACRDIPVVLDQAYFGFVEDEADDWAALTVLHPNLLVLRSFSKLFGLAGARIGYAVAGAQHEAFLARSARNLGYNRLSESLALAALESGAYYARVRREVAADRARVAAALRVPGRVRVYDSDANFVLARFPREIVGSLDEELRRRSLIIKFFREPAFLDCARITIGTGEETVRLLDSLNEVLSNLLAAVA</sequence>
<dbReference type="Gene3D" id="3.40.640.10">
    <property type="entry name" value="Type I PLP-dependent aspartate aminotransferase-like (Major domain)"/>
    <property type="match status" value="1"/>
</dbReference>
<proteinExistence type="inferred from homology"/>
<dbReference type="InterPro" id="IPR004838">
    <property type="entry name" value="NHTrfase_class1_PyrdxlP-BS"/>
</dbReference>
<evidence type="ECO:0000313" key="7">
    <source>
        <dbReference type="Proteomes" id="UP000319829"/>
    </source>
</evidence>
<dbReference type="InterPro" id="IPR015422">
    <property type="entry name" value="PyrdxlP-dep_Trfase_small"/>
</dbReference>
<dbReference type="PROSITE" id="PS00105">
    <property type="entry name" value="AA_TRANSFER_CLASS_1"/>
    <property type="match status" value="1"/>
</dbReference>
<dbReference type="EMBL" id="VBOU01000042">
    <property type="protein sequence ID" value="TMQ55108.1"/>
    <property type="molecule type" value="Genomic_DNA"/>
</dbReference>
<evidence type="ECO:0000256" key="4">
    <source>
        <dbReference type="RuleBase" id="RU000481"/>
    </source>
</evidence>
<name>A0A538SUP2_UNCEI</name>
<dbReference type="InterPro" id="IPR050106">
    <property type="entry name" value="HistidinolP_aminotransfase"/>
</dbReference>
<dbReference type="PANTHER" id="PTHR43643:SF3">
    <property type="entry name" value="HISTIDINOL-PHOSPHATE AMINOTRANSFERASE"/>
    <property type="match status" value="1"/>
</dbReference>
<keyword evidence="2 4" id="KW-0808">Transferase</keyword>
<organism evidence="6 7">
    <name type="scientific">Eiseniibacteriota bacterium</name>
    <dbReference type="NCBI Taxonomy" id="2212470"/>
    <lineage>
        <taxon>Bacteria</taxon>
        <taxon>Candidatus Eiseniibacteriota</taxon>
    </lineage>
</organism>
<accession>A0A538SUP2</accession>
<dbReference type="PANTHER" id="PTHR43643">
    <property type="entry name" value="HISTIDINOL-PHOSPHATE AMINOTRANSFERASE 2"/>
    <property type="match status" value="1"/>
</dbReference>
<dbReference type="Proteomes" id="UP000319829">
    <property type="component" value="Unassembled WGS sequence"/>
</dbReference>
<evidence type="ECO:0000256" key="2">
    <source>
        <dbReference type="ARBA" id="ARBA00022679"/>
    </source>
</evidence>
<reference evidence="6 7" key="1">
    <citation type="journal article" date="2019" name="Nat. Microbiol.">
        <title>Mediterranean grassland soil C-N compound turnover is dependent on rainfall and depth, and is mediated by genomically divergent microorganisms.</title>
        <authorList>
            <person name="Diamond S."/>
            <person name="Andeer P.F."/>
            <person name="Li Z."/>
            <person name="Crits-Christoph A."/>
            <person name="Burstein D."/>
            <person name="Anantharaman K."/>
            <person name="Lane K.R."/>
            <person name="Thomas B.C."/>
            <person name="Pan C."/>
            <person name="Northen T.R."/>
            <person name="Banfield J.F."/>
        </authorList>
    </citation>
    <scope>NUCLEOTIDE SEQUENCE [LARGE SCALE GENOMIC DNA]</scope>
    <source>
        <strain evidence="6">WS_4</strain>
    </source>
</reference>
<dbReference type="InterPro" id="IPR015421">
    <property type="entry name" value="PyrdxlP-dep_Trfase_major"/>
</dbReference>
<comment type="similarity">
    <text evidence="4">Belongs to the class-I pyridoxal-phosphate-dependent aminotransferase family.</text>
</comment>
<dbReference type="AlphaFoldDB" id="A0A538SUP2"/>
<keyword evidence="3" id="KW-0663">Pyridoxal phosphate</keyword>
<protein>
    <recommendedName>
        <fullName evidence="4">Aminotransferase</fullName>
        <ecNumber evidence="4">2.6.1.-</ecNumber>
    </recommendedName>
</protein>
<comment type="caution">
    <text evidence="6">The sequence shown here is derived from an EMBL/GenBank/DDBJ whole genome shotgun (WGS) entry which is preliminary data.</text>
</comment>
<evidence type="ECO:0000256" key="3">
    <source>
        <dbReference type="ARBA" id="ARBA00022898"/>
    </source>
</evidence>
<evidence type="ECO:0000256" key="1">
    <source>
        <dbReference type="ARBA" id="ARBA00022576"/>
    </source>
</evidence>
<dbReference type="InterPro" id="IPR015424">
    <property type="entry name" value="PyrdxlP-dep_Trfase"/>
</dbReference>
<feature type="domain" description="Aminotransferase class I/classII large" evidence="5">
    <location>
        <begin position="28"/>
        <end position="361"/>
    </location>
</feature>
<dbReference type="InterPro" id="IPR004839">
    <property type="entry name" value="Aminotransferase_I/II_large"/>
</dbReference>
<dbReference type="SUPFAM" id="SSF53383">
    <property type="entry name" value="PLP-dependent transferases"/>
    <property type="match status" value="1"/>
</dbReference>
<dbReference type="EC" id="2.6.1.-" evidence="4"/>
<evidence type="ECO:0000313" key="6">
    <source>
        <dbReference type="EMBL" id="TMQ55108.1"/>
    </source>
</evidence>
<dbReference type="GO" id="GO:0030170">
    <property type="term" value="F:pyridoxal phosphate binding"/>
    <property type="evidence" value="ECO:0007669"/>
    <property type="project" value="InterPro"/>
</dbReference>
<evidence type="ECO:0000259" key="5">
    <source>
        <dbReference type="Pfam" id="PF00155"/>
    </source>
</evidence>
<keyword evidence="1 4" id="KW-0032">Aminotransferase</keyword>
<gene>
    <name evidence="6" type="ORF">E6K74_04030</name>
</gene>
<dbReference type="Gene3D" id="3.90.1150.10">
    <property type="entry name" value="Aspartate Aminotransferase, domain 1"/>
    <property type="match status" value="1"/>
</dbReference>
<dbReference type="CDD" id="cd00609">
    <property type="entry name" value="AAT_like"/>
    <property type="match status" value="1"/>
</dbReference>
<comment type="cofactor">
    <cofactor evidence="4">
        <name>pyridoxal 5'-phosphate</name>
        <dbReference type="ChEBI" id="CHEBI:597326"/>
    </cofactor>
</comment>
<dbReference type="Pfam" id="PF00155">
    <property type="entry name" value="Aminotran_1_2"/>
    <property type="match status" value="1"/>
</dbReference>